<keyword evidence="8 13" id="KW-0812">Transmembrane</keyword>
<name>A0A1N7J7T0_9GAMM</name>
<keyword evidence="9 12" id="KW-0201">Cytochrome c-type biogenesis</keyword>
<organism evidence="14 15">
    <name type="scientific">Thalassolituus maritimus</name>
    <dbReference type="NCBI Taxonomy" id="484498"/>
    <lineage>
        <taxon>Bacteria</taxon>
        <taxon>Pseudomonadati</taxon>
        <taxon>Pseudomonadota</taxon>
        <taxon>Gammaproteobacteria</taxon>
        <taxon>Oceanospirillales</taxon>
        <taxon>Oceanospirillaceae</taxon>
        <taxon>Thalassolituus</taxon>
    </lineage>
</organism>
<feature type="transmembrane region" description="Helical" evidence="13">
    <location>
        <begin position="21"/>
        <end position="40"/>
    </location>
</feature>
<evidence type="ECO:0000256" key="3">
    <source>
        <dbReference type="ARBA" id="ARBA00010544"/>
    </source>
</evidence>
<dbReference type="PANTHER" id="PTHR30070:SF1">
    <property type="entry name" value="CYTOCHROME C BIOGENESIS B-RELATED"/>
    <property type="match status" value="1"/>
</dbReference>
<comment type="similarity">
    <text evidence="3 12">Belongs to the CcmB/CycW/HelB family.</text>
</comment>
<feature type="transmembrane region" description="Helical" evidence="13">
    <location>
        <begin position="126"/>
        <end position="153"/>
    </location>
</feature>
<keyword evidence="15" id="KW-1185">Reference proteome</keyword>
<evidence type="ECO:0000256" key="13">
    <source>
        <dbReference type="SAM" id="Phobius"/>
    </source>
</evidence>
<evidence type="ECO:0000256" key="9">
    <source>
        <dbReference type="ARBA" id="ARBA00022748"/>
    </source>
</evidence>
<protein>
    <recommendedName>
        <fullName evidence="4 12">Heme exporter protein B</fullName>
    </recommendedName>
</protein>
<dbReference type="STRING" id="484498.SAMN05421686_101454"/>
<dbReference type="PRINTS" id="PR01414">
    <property type="entry name" value="CCMBBIOGNSIS"/>
</dbReference>
<feature type="transmembrane region" description="Helical" evidence="13">
    <location>
        <begin position="99"/>
        <end position="120"/>
    </location>
</feature>
<dbReference type="AlphaFoldDB" id="A0A1N7J7T0"/>
<comment type="function">
    <text evidence="1 12">Required for the export of heme to the periplasm for the biogenesis of c-type cytochromes.</text>
</comment>
<evidence type="ECO:0000256" key="7">
    <source>
        <dbReference type="ARBA" id="ARBA00022519"/>
    </source>
</evidence>
<evidence type="ECO:0000256" key="12">
    <source>
        <dbReference type="PIRNR" id="PIRNR002764"/>
    </source>
</evidence>
<proteinExistence type="inferred from homology"/>
<dbReference type="PIRSF" id="PIRSF002764">
    <property type="entry name" value="CcmB"/>
    <property type="match status" value="1"/>
</dbReference>
<evidence type="ECO:0000256" key="2">
    <source>
        <dbReference type="ARBA" id="ARBA00004429"/>
    </source>
</evidence>
<feature type="transmembrane region" description="Helical" evidence="13">
    <location>
        <begin position="194"/>
        <end position="216"/>
    </location>
</feature>
<gene>
    <name evidence="14" type="ORF">SAMN05421686_101454</name>
</gene>
<feature type="transmembrane region" description="Helical" evidence="13">
    <location>
        <begin position="160"/>
        <end position="182"/>
    </location>
</feature>
<dbReference type="InterPro" id="IPR003544">
    <property type="entry name" value="Cyt_c_biogenesis_CcmB"/>
</dbReference>
<feature type="transmembrane region" description="Helical" evidence="13">
    <location>
        <begin position="46"/>
        <end position="67"/>
    </location>
</feature>
<dbReference type="RefSeq" id="WP_076514063.1">
    <property type="nucleotide sequence ID" value="NZ_FTOH01000001.1"/>
</dbReference>
<dbReference type="InterPro" id="IPR026031">
    <property type="entry name" value="Cyt_c_CcmB_bac"/>
</dbReference>
<dbReference type="GO" id="GO:0015232">
    <property type="term" value="F:heme transmembrane transporter activity"/>
    <property type="evidence" value="ECO:0007669"/>
    <property type="project" value="InterPro"/>
</dbReference>
<keyword evidence="11 12" id="KW-0472">Membrane</keyword>
<accession>A0A1N7J7T0</accession>
<reference evidence="15" key="1">
    <citation type="submission" date="2017-01" db="EMBL/GenBank/DDBJ databases">
        <authorList>
            <person name="Varghese N."/>
            <person name="Submissions S."/>
        </authorList>
    </citation>
    <scope>NUCLEOTIDE SEQUENCE [LARGE SCALE GENOMIC DNA]</scope>
    <source>
        <strain evidence="15">DSM 24913</strain>
    </source>
</reference>
<dbReference type="GO" id="GO:1903607">
    <property type="term" value="P:cytochrome c biosynthetic process"/>
    <property type="evidence" value="ECO:0007669"/>
    <property type="project" value="TreeGrafter"/>
</dbReference>
<evidence type="ECO:0000256" key="11">
    <source>
        <dbReference type="ARBA" id="ARBA00023136"/>
    </source>
</evidence>
<keyword evidence="7 12" id="KW-0997">Cell inner membrane</keyword>
<dbReference type="OrthoDB" id="9799895at2"/>
<evidence type="ECO:0000256" key="4">
    <source>
        <dbReference type="ARBA" id="ARBA00016452"/>
    </source>
</evidence>
<evidence type="ECO:0000256" key="8">
    <source>
        <dbReference type="ARBA" id="ARBA00022692"/>
    </source>
</evidence>
<keyword evidence="5 12" id="KW-0813">Transport</keyword>
<sequence length="222" mass="23307">MSLVRATVRRDLLLAARNPGEWANPLMFFLMVAALFPMAVDPNPEFLSKISGGVIWVAALLATLLSLDSLYRADVEDGSLEQWLASGESLYAMSLGKALVHWCISGLPLTLMSPLLGVMLHLPEDAYFALFISLAVGTPVLSLLGAVGAALTASLRSGGLLLTLLILPLYVPVLIFAASAVYHAGIGMAYNGQVAMLGAMLALALALTPFAAGAALKLNLSR</sequence>
<evidence type="ECO:0000313" key="15">
    <source>
        <dbReference type="Proteomes" id="UP000185639"/>
    </source>
</evidence>
<evidence type="ECO:0000313" key="14">
    <source>
        <dbReference type="EMBL" id="SIS45418.1"/>
    </source>
</evidence>
<evidence type="ECO:0000256" key="1">
    <source>
        <dbReference type="ARBA" id="ARBA00002442"/>
    </source>
</evidence>
<dbReference type="Pfam" id="PF03379">
    <property type="entry name" value="CcmB"/>
    <property type="match status" value="1"/>
</dbReference>
<keyword evidence="6 12" id="KW-1003">Cell membrane</keyword>
<dbReference type="PANTHER" id="PTHR30070">
    <property type="entry name" value="HEME EXPORTER PROTEIN B"/>
    <property type="match status" value="1"/>
</dbReference>
<keyword evidence="10 13" id="KW-1133">Transmembrane helix</keyword>
<evidence type="ECO:0000256" key="5">
    <source>
        <dbReference type="ARBA" id="ARBA00022448"/>
    </source>
</evidence>
<comment type="subcellular location">
    <subcellularLocation>
        <location evidence="2">Cell inner membrane</location>
        <topology evidence="2">Multi-pass membrane protein</topology>
    </subcellularLocation>
</comment>
<dbReference type="GO" id="GO:0005886">
    <property type="term" value="C:plasma membrane"/>
    <property type="evidence" value="ECO:0007669"/>
    <property type="project" value="UniProtKB-SubCell"/>
</dbReference>
<dbReference type="GO" id="GO:0017004">
    <property type="term" value="P:cytochrome complex assembly"/>
    <property type="evidence" value="ECO:0007669"/>
    <property type="project" value="UniProtKB-KW"/>
</dbReference>
<evidence type="ECO:0000256" key="10">
    <source>
        <dbReference type="ARBA" id="ARBA00022989"/>
    </source>
</evidence>
<dbReference type="Proteomes" id="UP000185639">
    <property type="component" value="Unassembled WGS sequence"/>
</dbReference>
<dbReference type="NCBIfam" id="TIGR01190">
    <property type="entry name" value="ccmB"/>
    <property type="match status" value="1"/>
</dbReference>
<dbReference type="EMBL" id="FTOH01000001">
    <property type="protein sequence ID" value="SIS45418.1"/>
    <property type="molecule type" value="Genomic_DNA"/>
</dbReference>
<evidence type="ECO:0000256" key="6">
    <source>
        <dbReference type="ARBA" id="ARBA00022475"/>
    </source>
</evidence>